<evidence type="ECO:0000313" key="2">
    <source>
        <dbReference type="Proteomes" id="UP001283361"/>
    </source>
</evidence>
<keyword evidence="2" id="KW-1185">Reference proteome</keyword>
<protein>
    <submittedName>
        <fullName evidence="1">Uncharacterized protein</fullName>
    </submittedName>
</protein>
<evidence type="ECO:0000313" key="1">
    <source>
        <dbReference type="EMBL" id="KAK3782053.1"/>
    </source>
</evidence>
<sequence>MMVVNAWLRLKRQAVWLNVPSVKLSEFQAMLANQLVNPPKIGRPSLGATPPAQKRVYRRKVPAAELHLDNIGHLPEISAKRGRCKQKDCTG</sequence>
<dbReference type="EMBL" id="JAWDGP010002543">
    <property type="protein sequence ID" value="KAK3782053.1"/>
    <property type="molecule type" value="Genomic_DNA"/>
</dbReference>
<proteinExistence type="predicted"/>
<organism evidence="1 2">
    <name type="scientific">Elysia crispata</name>
    <name type="common">lettuce slug</name>
    <dbReference type="NCBI Taxonomy" id="231223"/>
    <lineage>
        <taxon>Eukaryota</taxon>
        <taxon>Metazoa</taxon>
        <taxon>Spiralia</taxon>
        <taxon>Lophotrochozoa</taxon>
        <taxon>Mollusca</taxon>
        <taxon>Gastropoda</taxon>
        <taxon>Heterobranchia</taxon>
        <taxon>Euthyneura</taxon>
        <taxon>Panpulmonata</taxon>
        <taxon>Sacoglossa</taxon>
        <taxon>Placobranchoidea</taxon>
        <taxon>Plakobranchidae</taxon>
        <taxon>Elysia</taxon>
    </lineage>
</organism>
<accession>A0AAE1DUI4</accession>
<gene>
    <name evidence="1" type="ORF">RRG08_024553</name>
</gene>
<reference evidence="1" key="1">
    <citation type="journal article" date="2023" name="G3 (Bethesda)">
        <title>A reference genome for the long-term kleptoplast-retaining sea slug Elysia crispata morphotype clarki.</title>
        <authorList>
            <person name="Eastman K.E."/>
            <person name="Pendleton A.L."/>
            <person name="Shaikh M.A."/>
            <person name="Suttiyut T."/>
            <person name="Ogas R."/>
            <person name="Tomko P."/>
            <person name="Gavelis G."/>
            <person name="Widhalm J.R."/>
            <person name="Wisecaver J.H."/>
        </authorList>
    </citation>
    <scope>NUCLEOTIDE SEQUENCE</scope>
    <source>
        <strain evidence="1">ECLA1</strain>
    </source>
</reference>
<name>A0AAE1DUI4_9GAST</name>
<dbReference type="Proteomes" id="UP001283361">
    <property type="component" value="Unassembled WGS sequence"/>
</dbReference>
<dbReference type="AlphaFoldDB" id="A0AAE1DUI4"/>
<comment type="caution">
    <text evidence="1">The sequence shown here is derived from an EMBL/GenBank/DDBJ whole genome shotgun (WGS) entry which is preliminary data.</text>
</comment>